<keyword evidence="1" id="KW-0808">Transferase</keyword>
<dbReference type="InterPro" id="IPR037359">
    <property type="entry name" value="NST/OST"/>
</dbReference>
<evidence type="ECO:0000256" key="1">
    <source>
        <dbReference type="ARBA" id="ARBA00022679"/>
    </source>
</evidence>
<accession>A0ABY4YUE3</accession>
<sequence length="303" mass="33841">MSGLDRPLDFSIVGAAKSGTSSLGRWLHEQPSLHVLQPKDSHYFFGQTGKHHWAGPRDEVFNKKILASREEMPAQLARVSSRVRVGEASAFYMADPATVTALERDLSPNGIAIAILRRPDERAFSAYMHMVREGLEPGSFEEGLLAEDQRIADGWQPIWWYRALGYYTQQVECLFDVLGRDRVHIMRYEDVVLDPVRALAPALAAIGTSITGGALTRQNAGGVPRNRALHRFLTEPRLVKRLGSKVVPRSTWSLVRSDLESRNLTRAKLPAHVRPALMADYLPDVRRLEGLTGLDLSTWNVAP</sequence>
<gene>
    <name evidence="2" type="ORF">NF556_19695</name>
</gene>
<dbReference type="Proteomes" id="UP001056455">
    <property type="component" value="Chromosome"/>
</dbReference>
<keyword evidence="3" id="KW-1185">Reference proteome</keyword>
<dbReference type="PANTHER" id="PTHR10605:SF56">
    <property type="entry name" value="BIFUNCTIONAL HEPARAN SULFATE N-DEACETYLASE_N-SULFOTRANSFERASE"/>
    <property type="match status" value="1"/>
</dbReference>
<dbReference type="PANTHER" id="PTHR10605">
    <property type="entry name" value="HEPARAN SULFATE SULFOTRANSFERASE"/>
    <property type="match status" value="1"/>
</dbReference>
<dbReference type="EMBL" id="CP099489">
    <property type="protein sequence ID" value="USQ79782.1"/>
    <property type="molecule type" value="Genomic_DNA"/>
</dbReference>
<proteinExistence type="predicted"/>
<dbReference type="Pfam" id="PF13469">
    <property type="entry name" value="Sulfotransfer_3"/>
    <property type="match status" value="1"/>
</dbReference>
<name>A0ABY4YUE3_9MICO</name>
<protein>
    <submittedName>
        <fullName evidence="2">Sulfotransferase</fullName>
    </submittedName>
</protein>
<dbReference type="Gene3D" id="3.40.50.300">
    <property type="entry name" value="P-loop containing nucleotide triphosphate hydrolases"/>
    <property type="match status" value="1"/>
</dbReference>
<reference evidence="2" key="1">
    <citation type="submission" date="2022-06" db="EMBL/GenBank/DDBJ databases">
        <title>Ornithinimicrobium HY1793.</title>
        <authorList>
            <person name="Huang Y."/>
        </authorList>
    </citation>
    <scope>NUCLEOTIDE SEQUENCE</scope>
    <source>
        <strain evidence="2">HY1793</strain>
    </source>
</reference>
<dbReference type="SUPFAM" id="SSF52540">
    <property type="entry name" value="P-loop containing nucleoside triphosphate hydrolases"/>
    <property type="match status" value="1"/>
</dbReference>
<organism evidence="2 3">
    <name type="scientific">Ornithinimicrobium faecis</name>
    <dbReference type="NCBI Taxonomy" id="2934158"/>
    <lineage>
        <taxon>Bacteria</taxon>
        <taxon>Bacillati</taxon>
        <taxon>Actinomycetota</taxon>
        <taxon>Actinomycetes</taxon>
        <taxon>Micrococcales</taxon>
        <taxon>Ornithinimicrobiaceae</taxon>
        <taxon>Ornithinimicrobium</taxon>
    </lineage>
</organism>
<dbReference type="RefSeq" id="WP_252592886.1">
    <property type="nucleotide sequence ID" value="NZ_CP099489.1"/>
</dbReference>
<evidence type="ECO:0000313" key="3">
    <source>
        <dbReference type="Proteomes" id="UP001056455"/>
    </source>
</evidence>
<dbReference type="InterPro" id="IPR027417">
    <property type="entry name" value="P-loop_NTPase"/>
</dbReference>
<evidence type="ECO:0000313" key="2">
    <source>
        <dbReference type="EMBL" id="USQ79782.1"/>
    </source>
</evidence>